<dbReference type="EMBL" id="CP001655">
    <property type="protein sequence ID" value="ACT08874.1"/>
    <property type="molecule type" value="Genomic_DNA"/>
</dbReference>
<reference evidence="1 2" key="1">
    <citation type="submission" date="2009-06" db="EMBL/GenBank/DDBJ databases">
        <title>Complete sequence of Dickeya zeae Ech1591.</title>
        <authorList>
            <consortium name="US DOE Joint Genome Institute"/>
            <person name="Lucas S."/>
            <person name="Copeland A."/>
            <person name="Lapidus A."/>
            <person name="Glavina del Rio T."/>
            <person name="Tice H."/>
            <person name="Bruce D."/>
            <person name="Goodwin L."/>
            <person name="Pitluck S."/>
            <person name="Chertkov O."/>
            <person name="Brettin T."/>
            <person name="Detter J.C."/>
            <person name="Han C."/>
            <person name="Larimer F."/>
            <person name="Land M."/>
            <person name="Hauser L."/>
            <person name="Kyrpides N."/>
            <person name="Ovchinnikova G."/>
            <person name="Balakrishnan V."/>
            <person name="Glasner J."/>
            <person name="Perna N.T."/>
        </authorList>
    </citation>
    <scope>NUCLEOTIDE SEQUENCE [LARGE SCALE GENOMIC DNA]</scope>
    <source>
        <strain evidence="1 2">Ech1591</strain>
    </source>
</reference>
<dbReference type="PIRSF" id="PIRSF015268">
    <property type="entry name" value="Virulence_RhuM"/>
    <property type="match status" value="1"/>
</dbReference>
<dbReference type="HOGENOM" id="CLU_048266_0_0_6"/>
<dbReference type="InterPro" id="IPR011204">
    <property type="entry name" value="Virulence_RhuM-like"/>
</dbReference>
<evidence type="ECO:0008006" key="3">
    <source>
        <dbReference type="Google" id="ProtNLM"/>
    </source>
</evidence>
<dbReference type="Proteomes" id="UP000002735">
    <property type="component" value="Chromosome"/>
</dbReference>
<protein>
    <recommendedName>
        <fullName evidence="3">Hydroxyacid dehydrogenase</fullName>
    </recommendedName>
</protein>
<dbReference type="KEGG" id="dze:Dd1591_4076"/>
<dbReference type="STRING" id="561229.Dd1591_4076"/>
<evidence type="ECO:0000313" key="1">
    <source>
        <dbReference type="EMBL" id="ACT08874.1"/>
    </source>
</evidence>
<proteinExistence type="predicted"/>
<dbReference type="PANTHER" id="PTHR35810:SF1">
    <property type="entry name" value="CYTOPLASMIC PROTEIN"/>
    <property type="match status" value="1"/>
</dbReference>
<organism evidence="1 2">
    <name type="scientific">Dickeya chrysanthemi (strain Ech1591)</name>
    <name type="common">Dickeya zeae (strain Ech1591)</name>
    <dbReference type="NCBI Taxonomy" id="561229"/>
    <lineage>
        <taxon>Bacteria</taxon>
        <taxon>Pseudomonadati</taxon>
        <taxon>Pseudomonadota</taxon>
        <taxon>Gammaproteobacteria</taxon>
        <taxon>Enterobacterales</taxon>
        <taxon>Pectobacteriaceae</taxon>
        <taxon>Dickeya</taxon>
    </lineage>
</organism>
<gene>
    <name evidence="1" type="ordered locus">Dd1591_4076</name>
</gene>
<dbReference type="Pfam" id="PF13310">
    <property type="entry name" value="Virulence_RhuM"/>
    <property type="match status" value="1"/>
</dbReference>
<name>C6CPZ7_DICC1</name>
<dbReference type="eggNOG" id="COG3943">
    <property type="taxonomic scope" value="Bacteria"/>
</dbReference>
<dbReference type="AlphaFoldDB" id="C6CPZ7"/>
<dbReference type="RefSeq" id="WP_015848368.1">
    <property type="nucleotide sequence ID" value="NC_012912.1"/>
</dbReference>
<sequence length="341" mass="39165">MADNTPQAPQGEFVLFTSADGQTRVECRFESDMLWLSQATIAELYGKAKATISEHIKNIFTEGELDENSVVRLYRTTAADGKSYNVQYFSLPLVLAVGYRVRSSRGTQFRQWATQTLQEYLIKGFVMNDERLKNPPVGHSAVPDYFDEMLERIRDIRASERRVYLRVKEIFTMAADYEPSNQETNRFFQTIQNKLHYACTHMTAAELIASRVDASKPDMGLTSYKGNEVRKTDVTIAKNYLHEDEIKELNRIVNMWLDFAEDQALRRKQVFLQDWADKLDQFLSFNDRDVLSGAGNIAKKDADDKAKVEFERFAAQRRRLKEAEGAQANIAALKAILKKDK</sequence>
<accession>C6CPZ7</accession>
<dbReference type="GeneID" id="45082097"/>
<dbReference type="OrthoDB" id="9802752at2"/>
<dbReference type="PANTHER" id="PTHR35810">
    <property type="entry name" value="CYTOPLASMIC PROTEIN-RELATED"/>
    <property type="match status" value="1"/>
</dbReference>
<evidence type="ECO:0000313" key="2">
    <source>
        <dbReference type="Proteomes" id="UP000002735"/>
    </source>
</evidence>